<feature type="binding site" evidence="7 10">
    <location>
        <position position="114"/>
    </location>
    <ligand>
        <name>Mg(2+)</name>
        <dbReference type="ChEBI" id="CHEBI:18420"/>
    </ligand>
</feature>
<dbReference type="InterPro" id="IPR040442">
    <property type="entry name" value="Pyrv_kinase-like_dom_sf"/>
</dbReference>
<dbReference type="RefSeq" id="WP_092129608.1">
    <property type="nucleotide sequence ID" value="NZ_FMYU01000014.1"/>
</dbReference>
<feature type="binding site" evidence="7 9">
    <location>
        <position position="82"/>
    </location>
    <ligand>
        <name>3-methyl-2-oxobutanoate</name>
        <dbReference type="ChEBI" id="CHEBI:11851"/>
    </ligand>
</feature>
<proteinExistence type="inferred from homology"/>
<dbReference type="PANTHER" id="PTHR20881">
    <property type="entry name" value="3-METHYL-2-OXOBUTANOATE HYDROXYMETHYLTRANSFERASE"/>
    <property type="match status" value="1"/>
</dbReference>
<evidence type="ECO:0000256" key="3">
    <source>
        <dbReference type="ARBA" id="ARBA00011424"/>
    </source>
</evidence>
<keyword evidence="7 10" id="KW-0479">Metal-binding</keyword>
<dbReference type="FunFam" id="3.20.20.60:FF:000003">
    <property type="entry name" value="3-methyl-2-oxobutanoate hydroxymethyltransferase"/>
    <property type="match status" value="1"/>
</dbReference>
<feature type="binding site" evidence="7 9">
    <location>
        <position position="112"/>
    </location>
    <ligand>
        <name>3-methyl-2-oxobutanoate</name>
        <dbReference type="ChEBI" id="CHEBI:11851"/>
    </ligand>
</feature>
<evidence type="ECO:0000256" key="7">
    <source>
        <dbReference type="HAMAP-Rule" id="MF_00156"/>
    </source>
</evidence>
<keyword evidence="11" id="KW-0489">Methyltransferase</keyword>
<evidence type="ECO:0000256" key="10">
    <source>
        <dbReference type="PIRSR" id="PIRSR000388-3"/>
    </source>
</evidence>
<dbReference type="GO" id="GO:0000287">
    <property type="term" value="F:magnesium ion binding"/>
    <property type="evidence" value="ECO:0007669"/>
    <property type="project" value="TreeGrafter"/>
</dbReference>
<keyword evidence="7 10" id="KW-0460">Magnesium</keyword>
<comment type="subunit">
    <text evidence="3 7">Homodecamer; pentamer of dimers.</text>
</comment>
<dbReference type="PIRSF" id="PIRSF000388">
    <property type="entry name" value="Pantoate_hydroxy_MeTrfase"/>
    <property type="match status" value="1"/>
</dbReference>
<feature type="binding site" evidence="7 10">
    <location>
        <position position="43"/>
    </location>
    <ligand>
        <name>Mg(2+)</name>
        <dbReference type="ChEBI" id="CHEBI:18420"/>
    </ligand>
</feature>
<accession>A0A1G6R0F9</accession>
<sequence>MKMTVPKFASMKSKEKITMITAYDYTQAKIADEAGIDSILVGDSLSMVVQGNNSTLPVSLDEMIYHGKIVKKGVSNALLIVDMPFMSYQASTEKALENAGRMMKETLCDCVKLEGGEEFAQTVFKLVSSGIPVIGHLGLTPQSINIFGSYSVRAKTEEQAQKLINDAISLEQAGAFAIVLEAIPLNLAKEITQKLKIPTIGIGAGLYCDGQVLVFHDMLGLFDDFKPKFVKRYASLKQDALKGIKDYIKEVKNNEFPTLEYSYE</sequence>
<comment type="similarity">
    <text evidence="2 7">Belongs to the PanB family.</text>
</comment>
<dbReference type="EC" id="2.1.2.11" evidence="7"/>
<dbReference type="Pfam" id="PF02548">
    <property type="entry name" value="Pantoate_transf"/>
    <property type="match status" value="1"/>
</dbReference>
<dbReference type="SUPFAM" id="SSF51621">
    <property type="entry name" value="Phosphoenolpyruvate/pyruvate domain"/>
    <property type="match status" value="1"/>
</dbReference>
<evidence type="ECO:0000256" key="9">
    <source>
        <dbReference type="PIRSR" id="PIRSR000388-2"/>
    </source>
</evidence>
<dbReference type="CDD" id="cd06557">
    <property type="entry name" value="KPHMT-like"/>
    <property type="match status" value="1"/>
</dbReference>
<comment type="subcellular location">
    <subcellularLocation>
        <location evidence="7">Cytoplasm</location>
    </subcellularLocation>
</comment>
<dbReference type="GO" id="GO:0032259">
    <property type="term" value="P:methylation"/>
    <property type="evidence" value="ECO:0007669"/>
    <property type="project" value="UniProtKB-KW"/>
</dbReference>
<keyword evidence="12" id="KW-1185">Reference proteome</keyword>
<reference evidence="12" key="1">
    <citation type="submission" date="2016-10" db="EMBL/GenBank/DDBJ databases">
        <authorList>
            <person name="Varghese N."/>
            <person name="Submissions S."/>
        </authorList>
    </citation>
    <scope>NUCLEOTIDE SEQUENCE [LARGE SCALE GENOMIC DNA]</scope>
    <source>
        <strain evidence="12">DSM 8415</strain>
    </source>
</reference>
<dbReference type="PANTHER" id="PTHR20881:SF0">
    <property type="entry name" value="3-METHYL-2-OXOBUTANOATE HYDROXYMETHYLTRANSFERASE"/>
    <property type="match status" value="1"/>
</dbReference>
<dbReference type="Proteomes" id="UP000199411">
    <property type="component" value="Unassembled WGS sequence"/>
</dbReference>
<evidence type="ECO:0000256" key="1">
    <source>
        <dbReference type="ARBA" id="ARBA00005033"/>
    </source>
</evidence>
<dbReference type="AlphaFoldDB" id="A0A1G6R0F9"/>
<comment type="function">
    <text evidence="6 7">Catalyzes the reversible reaction in which hydroxymethyl group from 5,10-methylenetetrahydrofolate is transferred onto alpha-ketoisovalerate to form ketopantoate.</text>
</comment>
<organism evidence="11 12">
    <name type="scientific">Desulfurella multipotens</name>
    <dbReference type="NCBI Taxonomy" id="79269"/>
    <lineage>
        <taxon>Bacteria</taxon>
        <taxon>Pseudomonadati</taxon>
        <taxon>Campylobacterota</taxon>
        <taxon>Desulfurellia</taxon>
        <taxon>Desulfurellales</taxon>
        <taxon>Desulfurellaceae</taxon>
        <taxon>Desulfurella</taxon>
    </lineage>
</organism>
<evidence type="ECO:0000256" key="4">
    <source>
        <dbReference type="ARBA" id="ARBA00022655"/>
    </source>
</evidence>
<dbReference type="InterPro" id="IPR015813">
    <property type="entry name" value="Pyrv/PenolPyrv_kinase-like_dom"/>
</dbReference>
<feature type="binding site" evidence="7 9">
    <location>
        <begin position="43"/>
        <end position="44"/>
    </location>
    <ligand>
        <name>3-methyl-2-oxobutanoate</name>
        <dbReference type="ChEBI" id="CHEBI:11851"/>
    </ligand>
</feature>
<dbReference type="Gene3D" id="3.20.20.60">
    <property type="entry name" value="Phosphoenolpyruvate-binding domains"/>
    <property type="match status" value="1"/>
</dbReference>
<feature type="active site" description="Proton acceptor" evidence="7 8">
    <location>
        <position position="181"/>
    </location>
</feature>
<comment type="catalytic activity">
    <reaction evidence="7">
        <text>(6R)-5,10-methylene-5,6,7,8-tetrahydrofolate + 3-methyl-2-oxobutanoate + H2O = 2-dehydropantoate + (6S)-5,6,7,8-tetrahydrofolate</text>
        <dbReference type="Rhea" id="RHEA:11824"/>
        <dbReference type="ChEBI" id="CHEBI:11561"/>
        <dbReference type="ChEBI" id="CHEBI:11851"/>
        <dbReference type="ChEBI" id="CHEBI:15377"/>
        <dbReference type="ChEBI" id="CHEBI:15636"/>
        <dbReference type="ChEBI" id="CHEBI:57453"/>
        <dbReference type="EC" id="2.1.2.11"/>
    </reaction>
</comment>
<dbReference type="NCBIfam" id="TIGR00222">
    <property type="entry name" value="panB"/>
    <property type="match status" value="1"/>
</dbReference>
<evidence type="ECO:0000256" key="8">
    <source>
        <dbReference type="PIRSR" id="PIRSR000388-1"/>
    </source>
</evidence>
<dbReference type="GO" id="GO:0003864">
    <property type="term" value="F:3-methyl-2-oxobutanoate hydroxymethyltransferase activity"/>
    <property type="evidence" value="ECO:0007669"/>
    <property type="project" value="UniProtKB-UniRule"/>
</dbReference>
<dbReference type="InterPro" id="IPR003700">
    <property type="entry name" value="Pantoate_hydroxy_MeTrfase"/>
</dbReference>
<dbReference type="EMBL" id="FMYU01000014">
    <property type="protein sequence ID" value="SDC98092.1"/>
    <property type="molecule type" value="Genomic_DNA"/>
</dbReference>
<keyword evidence="5 7" id="KW-0808">Transferase</keyword>
<keyword evidence="7" id="KW-0963">Cytoplasm</keyword>
<comment type="pathway">
    <text evidence="1 7">Cofactor biosynthesis; (R)-pantothenate biosynthesis; (R)-pantoate from 3-methyl-2-oxobutanoate: step 1/2.</text>
</comment>
<dbReference type="GO" id="GO:0005737">
    <property type="term" value="C:cytoplasm"/>
    <property type="evidence" value="ECO:0007669"/>
    <property type="project" value="UniProtKB-SubCell"/>
</dbReference>
<dbReference type="OrthoDB" id="9781789at2"/>
<evidence type="ECO:0000256" key="6">
    <source>
        <dbReference type="ARBA" id="ARBA00056497"/>
    </source>
</evidence>
<comment type="cofactor">
    <cofactor evidence="7 10">
        <name>Mg(2+)</name>
        <dbReference type="ChEBI" id="CHEBI:18420"/>
    </cofactor>
    <text evidence="7 10">Binds 1 Mg(2+) ion per subunit.</text>
</comment>
<evidence type="ECO:0000313" key="12">
    <source>
        <dbReference type="Proteomes" id="UP000199411"/>
    </source>
</evidence>
<gene>
    <name evidence="7" type="primary">panB</name>
    <name evidence="11" type="ORF">SAMN05660835_01700</name>
</gene>
<evidence type="ECO:0000313" key="11">
    <source>
        <dbReference type="EMBL" id="SDC98092.1"/>
    </source>
</evidence>
<dbReference type="HAMAP" id="MF_00156">
    <property type="entry name" value="PanB"/>
    <property type="match status" value="1"/>
</dbReference>
<keyword evidence="4 7" id="KW-0566">Pantothenate biosynthesis</keyword>
<dbReference type="GO" id="GO:0008168">
    <property type="term" value="F:methyltransferase activity"/>
    <property type="evidence" value="ECO:0007669"/>
    <property type="project" value="UniProtKB-KW"/>
</dbReference>
<name>A0A1G6R0F9_9BACT</name>
<dbReference type="NCBIfam" id="NF001452">
    <property type="entry name" value="PRK00311.1"/>
    <property type="match status" value="1"/>
</dbReference>
<evidence type="ECO:0000256" key="2">
    <source>
        <dbReference type="ARBA" id="ARBA00008676"/>
    </source>
</evidence>
<feature type="binding site" evidence="7 10">
    <location>
        <position position="82"/>
    </location>
    <ligand>
        <name>Mg(2+)</name>
        <dbReference type="ChEBI" id="CHEBI:18420"/>
    </ligand>
</feature>
<dbReference type="GO" id="GO:0015940">
    <property type="term" value="P:pantothenate biosynthetic process"/>
    <property type="evidence" value="ECO:0007669"/>
    <property type="project" value="UniProtKB-UniRule"/>
</dbReference>
<protein>
    <recommendedName>
        <fullName evidence="7">3-methyl-2-oxobutanoate hydroxymethyltransferase</fullName>
        <ecNumber evidence="7">2.1.2.11</ecNumber>
    </recommendedName>
    <alternativeName>
        <fullName evidence="7">Ketopantoate hydroxymethyltransferase</fullName>
        <shortName evidence="7">KPHMT</shortName>
    </alternativeName>
</protein>
<evidence type="ECO:0000256" key="5">
    <source>
        <dbReference type="ARBA" id="ARBA00022679"/>
    </source>
</evidence>
<dbReference type="UniPathway" id="UPA00028">
    <property type="reaction ID" value="UER00003"/>
</dbReference>